<protein>
    <recommendedName>
        <fullName evidence="4">DUF1772 domain-containing protein</fullName>
    </recommendedName>
</protein>
<dbReference type="PANTHER" id="PTHR36535">
    <property type="entry name" value="YALI0E30327P"/>
    <property type="match status" value="1"/>
</dbReference>
<feature type="transmembrane region" description="Helical" evidence="1">
    <location>
        <begin position="51"/>
        <end position="69"/>
    </location>
</feature>
<sequence length="141" mass="15768">MEFGAIALAIMAAFTGAALYINIVEHPARRVFLDADMLAQWQRSYPRARRMQEYLVMAGFFFGMVGLLWTGKGLYLTGSLFTCAIWVVTRKWIMPLNTTLMATNAEDADAGIRALLEKWNILHVVRTGLGFLAVLSFFAAL</sequence>
<dbReference type="STRING" id="596151.DesfrDRAFT_3470"/>
<keyword evidence="3" id="KW-1185">Reference proteome</keyword>
<dbReference type="RefSeq" id="WP_005996023.1">
    <property type="nucleotide sequence ID" value="NZ_AECZ01000033.1"/>
</dbReference>
<dbReference type="eggNOG" id="ENOG5031SR8">
    <property type="taxonomic scope" value="Bacteria"/>
</dbReference>
<keyword evidence="1" id="KW-0472">Membrane</keyword>
<comment type="caution">
    <text evidence="2">The sequence shown here is derived from an EMBL/GenBank/DDBJ whole genome shotgun (WGS) entry which is preliminary data.</text>
</comment>
<dbReference type="Proteomes" id="UP000006250">
    <property type="component" value="Unassembled WGS sequence"/>
</dbReference>
<accession>E1K0S0</accession>
<name>E1K0S0_SOLFR</name>
<reference evidence="2 3" key="1">
    <citation type="submission" date="2010-08" db="EMBL/GenBank/DDBJ databases">
        <title>The draft genome of Desulfovibrio fructosovorans JJ.</title>
        <authorList>
            <consortium name="US DOE Joint Genome Institute (JGI-PGF)"/>
            <person name="Lucas S."/>
            <person name="Copeland A."/>
            <person name="Lapidus A."/>
            <person name="Cheng J.-F."/>
            <person name="Bruce D."/>
            <person name="Goodwin L."/>
            <person name="Pitluck S."/>
            <person name="Land M.L."/>
            <person name="Hauser L."/>
            <person name="Chang Y.-J."/>
            <person name="Jeffries C."/>
            <person name="Wall J.D."/>
            <person name="Stahl D.A."/>
            <person name="Arkin A.P."/>
            <person name="Dehal P."/>
            <person name="Stolyar S.M."/>
            <person name="Hazen T.C."/>
            <person name="Woyke T.J."/>
        </authorList>
    </citation>
    <scope>NUCLEOTIDE SEQUENCE [LARGE SCALE GENOMIC DNA]</scope>
    <source>
        <strain evidence="2 3">JJ</strain>
    </source>
</reference>
<dbReference type="EMBL" id="AECZ01000033">
    <property type="protein sequence ID" value="EFL49758.1"/>
    <property type="molecule type" value="Genomic_DNA"/>
</dbReference>
<evidence type="ECO:0000313" key="3">
    <source>
        <dbReference type="Proteomes" id="UP000006250"/>
    </source>
</evidence>
<dbReference type="PANTHER" id="PTHR36535:SF1">
    <property type="entry name" value="DUF1772 DOMAIN-CONTAINING PROTEIN"/>
    <property type="match status" value="1"/>
</dbReference>
<dbReference type="OrthoDB" id="7473921at2"/>
<evidence type="ECO:0008006" key="4">
    <source>
        <dbReference type="Google" id="ProtNLM"/>
    </source>
</evidence>
<feature type="transmembrane region" description="Helical" evidence="1">
    <location>
        <begin position="6"/>
        <end position="24"/>
    </location>
</feature>
<keyword evidence="1" id="KW-1133">Transmembrane helix</keyword>
<dbReference type="Pfam" id="PF08592">
    <property type="entry name" value="Anthrone_oxy"/>
    <property type="match status" value="1"/>
</dbReference>
<organism evidence="2 3">
    <name type="scientific">Solidesulfovibrio fructosivorans JJ]</name>
    <dbReference type="NCBI Taxonomy" id="596151"/>
    <lineage>
        <taxon>Bacteria</taxon>
        <taxon>Pseudomonadati</taxon>
        <taxon>Thermodesulfobacteriota</taxon>
        <taxon>Desulfovibrionia</taxon>
        <taxon>Desulfovibrionales</taxon>
        <taxon>Desulfovibrionaceae</taxon>
        <taxon>Solidesulfovibrio</taxon>
    </lineage>
</organism>
<evidence type="ECO:0000313" key="2">
    <source>
        <dbReference type="EMBL" id="EFL49758.1"/>
    </source>
</evidence>
<dbReference type="InterPro" id="IPR013901">
    <property type="entry name" value="Anthrone_oxy"/>
</dbReference>
<keyword evidence="1" id="KW-0812">Transmembrane</keyword>
<proteinExistence type="predicted"/>
<feature type="transmembrane region" description="Helical" evidence="1">
    <location>
        <begin position="121"/>
        <end position="140"/>
    </location>
</feature>
<evidence type="ECO:0000256" key="1">
    <source>
        <dbReference type="SAM" id="Phobius"/>
    </source>
</evidence>
<dbReference type="AlphaFoldDB" id="E1K0S0"/>
<gene>
    <name evidence="2" type="ORF">DesfrDRAFT_3470</name>
</gene>